<evidence type="ECO:0000313" key="7">
    <source>
        <dbReference type="Proteomes" id="UP001596442"/>
    </source>
</evidence>
<feature type="binding site" evidence="3">
    <location>
        <position position="88"/>
    </location>
    <ligand>
        <name>Cu cation</name>
        <dbReference type="ChEBI" id="CHEBI:23378"/>
    </ligand>
</feature>
<evidence type="ECO:0000256" key="2">
    <source>
        <dbReference type="ARBA" id="ARBA00023008"/>
    </source>
</evidence>
<dbReference type="AlphaFoldDB" id="A0ABD5SBS8"/>
<comment type="similarity">
    <text evidence="1">Belongs to the SCO1/2 family.</text>
</comment>
<keyword evidence="4" id="KW-1015">Disulfide bond</keyword>
<keyword evidence="3" id="KW-0479">Metal-binding</keyword>
<gene>
    <name evidence="6" type="ORF">ACFQEU_08910</name>
</gene>
<dbReference type="InterPro" id="IPR013766">
    <property type="entry name" value="Thioredoxin_domain"/>
</dbReference>
<evidence type="ECO:0000256" key="1">
    <source>
        <dbReference type="ARBA" id="ARBA00010996"/>
    </source>
</evidence>
<keyword evidence="7" id="KW-1185">Reference proteome</keyword>
<evidence type="ECO:0000256" key="3">
    <source>
        <dbReference type="PIRSR" id="PIRSR603782-1"/>
    </source>
</evidence>
<dbReference type="SUPFAM" id="SSF52833">
    <property type="entry name" value="Thioredoxin-like"/>
    <property type="match status" value="1"/>
</dbReference>
<accession>A0ABD5SBS8</accession>
<dbReference type="PROSITE" id="PS51352">
    <property type="entry name" value="THIOREDOXIN_2"/>
    <property type="match status" value="1"/>
</dbReference>
<evidence type="ECO:0000313" key="6">
    <source>
        <dbReference type="EMBL" id="MFC6753582.1"/>
    </source>
</evidence>
<evidence type="ECO:0000256" key="4">
    <source>
        <dbReference type="PIRSR" id="PIRSR603782-2"/>
    </source>
</evidence>
<dbReference type="CDD" id="cd02968">
    <property type="entry name" value="SCO"/>
    <property type="match status" value="1"/>
</dbReference>
<keyword evidence="2 3" id="KW-0186">Copper</keyword>
<sequence>MKRRALLGGAAAVTAGTAGCLTRVFDDGPENVVLDPQEDQIAESEALSYPAYGESMPTFSLADPVQGTTVDSGDVDRTAVYTTFFASCPAECGVLLTRLAGIQRLVAERGLDDDVVFLPITFDPERDDAAALRENADIYGVDLDAGNWHYLRPETPDEAKRVVEDELGFGFERETESDRLPGYDFAHIVVTLLVNPDGVVERAYRGENLDHNRVVDDIETVVEGFSER</sequence>
<dbReference type="Gene3D" id="3.40.30.10">
    <property type="entry name" value="Glutaredoxin"/>
    <property type="match status" value="1"/>
</dbReference>
<comment type="caution">
    <text evidence="6">The sequence shown here is derived from an EMBL/GenBank/DDBJ whole genome shotgun (WGS) entry which is preliminary data.</text>
</comment>
<feature type="binding site" evidence="3">
    <location>
        <position position="187"/>
    </location>
    <ligand>
        <name>Cu cation</name>
        <dbReference type="ChEBI" id="CHEBI:23378"/>
    </ligand>
</feature>
<evidence type="ECO:0000259" key="5">
    <source>
        <dbReference type="PROSITE" id="PS51352"/>
    </source>
</evidence>
<name>A0ABD5SBS8_9EURY</name>
<feature type="binding site" evidence="3">
    <location>
        <position position="92"/>
    </location>
    <ligand>
        <name>Cu cation</name>
        <dbReference type="ChEBI" id="CHEBI:23378"/>
    </ligand>
</feature>
<dbReference type="InterPro" id="IPR003782">
    <property type="entry name" value="SCO1/SenC"/>
</dbReference>
<dbReference type="EMBL" id="JBHSWW010000115">
    <property type="protein sequence ID" value="MFC6753582.1"/>
    <property type="molecule type" value="Genomic_DNA"/>
</dbReference>
<feature type="disulfide bond" description="Redox-active" evidence="4">
    <location>
        <begin position="88"/>
        <end position="92"/>
    </location>
</feature>
<reference evidence="6 7" key="1">
    <citation type="journal article" date="2019" name="Int. J. Syst. Evol. Microbiol.">
        <title>The Global Catalogue of Microorganisms (GCM) 10K type strain sequencing project: providing services to taxonomists for standard genome sequencing and annotation.</title>
        <authorList>
            <consortium name="The Broad Institute Genomics Platform"/>
            <consortium name="The Broad Institute Genome Sequencing Center for Infectious Disease"/>
            <person name="Wu L."/>
            <person name="Ma J."/>
        </authorList>
    </citation>
    <scope>NUCLEOTIDE SEQUENCE [LARGE SCALE GENOMIC DNA]</scope>
    <source>
        <strain evidence="6 7">CGMCC 1.3239</strain>
    </source>
</reference>
<protein>
    <submittedName>
        <fullName evidence="6">SCO family protein</fullName>
    </submittedName>
</protein>
<dbReference type="InterPro" id="IPR036249">
    <property type="entry name" value="Thioredoxin-like_sf"/>
</dbReference>
<feature type="domain" description="Thioredoxin" evidence="5">
    <location>
        <begin position="50"/>
        <end position="227"/>
    </location>
</feature>
<dbReference type="RefSeq" id="WP_379781328.1">
    <property type="nucleotide sequence ID" value="NZ_JBHSWW010000115.1"/>
</dbReference>
<dbReference type="Pfam" id="PF02630">
    <property type="entry name" value="SCO1-SenC"/>
    <property type="match status" value="1"/>
</dbReference>
<organism evidence="6 7">
    <name type="scientific">Halorubrum tibetense</name>
    <dbReference type="NCBI Taxonomy" id="175631"/>
    <lineage>
        <taxon>Archaea</taxon>
        <taxon>Methanobacteriati</taxon>
        <taxon>Methanobacteriota</taxon>
        <taxon>Stenosarchaea group</taxon>
        <taxon>Halobacteria</taxon>
        <taxon>Halobacteriales</taxon>
        <taxon>Haloferacaceae</taxon>
        <taxon>Halorubrum</taxon>
    </lineage>
</organism>
<proteinExistence type="inferred from homology"/>
<dbReference type="Proteomes" id="UP001596442">
    <property type="component" value="Unassembled WGS sequence"/>
</dbReference>
<dbReference type="PROSITE" id="PS51257">
    <property type="entry name" value="PROKAR_LIPOPROTEIN"/>
    <property type="match status" value="1"/>
</dbReference>